<accession>A0A101LW09</accession>
<gene>
    <name evidence="1" type="ORF">ABT39_MTgene1493</name>
</gene>
<geneLocation type="mitochondrion" evidence="1"/>
<organism evidence="1">
    <name type="scientific">Picea glauca</name>
    <name type="common">White spruce</name>
    <name type="synonym">Pinus glauca</name>
    <dbReference type="NCBI Taxonomy" id="3330"/>
    <lineage>
        <taxon>Eukaryota</taxon>
        <taxon>Viridiplantae</taxon>
        <taxon>Streptophyta</taxon>
        <taxon>Embryophyta</taxon>
        <taxon>Tracheophyta</taxon>
        <taxon>Spermatophyta</taxon>
        <taxon>Pinopsida</taxon>
        <taxon>Pinidae</taxon>
        <taxon>Conifers I</taxon>
        <taxon>Pinales</taxon>
        <taxon>Pinaceae</taxon>
        <taxon>Picea</taxon>
    </lineage>
</organism>
<proteinExistence type="predicted"/>
<sequence>MEECWFIGRLVNESLALCRMPRKACYLEKKGGACLSLVDRLSFFPEGMKCMSEGRERESKQSIPFISLRNVLPLFA</sequence>
<keyword evidence="1" id="KW-0496">Mitochondrion</keyword>
<comment type="caution">
    <text evidence="1">The sequence shown here is derived from an EMBL/GenBank/DDBJ whole genome shotgun (WGS) entry which is preliminary data.</text>
</comment>
<name>A0A101LW09_PICGL</name>
<protein>
    <submittedName>
        <fullName evidence="1">Uncharacterized protein</fullName>
    </submittedName>
</protein>
<dbReference type="EMBL" id="LKAM01000011">
    <property type="protein sequence ID" value="KUM46394.1"/>
    <property type="molecule type" value="Genomic_DNA"/>
</dbReference>
<dbReference type="AlphaFoldDB" id="A0A101LW09"/>
<evidence type="ECO:0000313" key="1">
    <source>
        <dbReference type="EMBL" id="KUM46394.1"/>
    </source>
</evidence>
<reference evidence="1" key="1">
    <citation type="journal article" date="2015" name="Genome Biol. Evol.">
        <title>Organellar Genomes of White Spruce (Picea glauca): Assembly and Annotation.</title>
        <authorList>
            <person name="Jackman S.D."/>
            <person name="Warren R.L."/>
            <person name="Gibb E.A."/>
            <person name="Vandervalk B.P."/>
            <person name="Mohamadi H."/>
            <person name="Chu J."/>
            <person name="Raymond A."/>
            <person name="Pleasance S."/>
            <person name="Coope R."/>
            <person name="Wildung M.R."/>
            <person name="Ritland C.E."/>
            <person name="Bousquet J."/>
            <person name="Jones S.J."/>
            <person name="Bohlmann J."/>
            <person name="Birol I."/>
        </authorList>
    </citation>
    <scope>NUCLEOTIDE SEQUENCE [LARGE SCALE GENOMIC DNA]</scope>
    <source>
        <tissue evidence="1">Flushing bud</tissue>
    </source>
</reference>